<dbReference type="PANTHER" id="PTHR10204:SF34">
    <property type="entry name" value="NAD(P)H DEHYDROGENASE [QUINONE] 1 ISOFORM 1"/>
    <property type="match status" value="1"/>
</dbReference>
<dbReference type="Pfam" id="PF02525">
    <property type="entry name" value="Flavodoxin_2"/>
    <property type="match status" value="1"/>
</dbReference>
<comment type="similarity">
    <text evidence="1">Belongs to the NAD(P)H dehydrogenase (quinone) family.</text>
</comment>
<dbReference type="PANTHER" id="PTHR10204">
    <property type="entry name" value="NAD P H OXIDOREDUCTASE-RELATED"/>
    <property type="match status" value="1"/>
</dbReference>
<evidence type="ECO:0000259" key="3">
    <source>
        <dbReference type="Pfam" id="PF02525"/>
    </source>
</evidence>
<evidence type="ECO:0000256" key="2">
    <source>
        <dbReference type="ARBA" id="ARBA00023002"/>
    </source>
</evidence>
<comment type="caution">
    <text evidence="4">The sequence shown here is derived from an EMBL/GenBank/DDBJ whole genome shotgun (WGS) entry which is preliminary data.</text>
</comment>
<organism evidence="4 5">
    <name type="scientific">Ambrosiozyma monospora</name>
    <name type="common">Yeast</name>
    <name type="synonym">Endomycopsis monosporus</name>
    <dbReference type="NCBI Taxonomy" id="43982"/>
    <lineage>
        <taxon>Eukaryota</taxon>
        <taxon>Fungi</taxon>
        <taxon>Dikarya</taxon>
        <taxon>Ascomycota</taxon>
        <taxon>Saccharomycotina</taxon>
        <taxon>Pichiomycetes</taxon>
        <taxon>Pichiales</taxon>
        <taxon>Pichiaceae</taxon>
        <taxon>Ambrosiozyma</taxon>
    </lineage>
</organism>
<dbReference type="GO" id="GO:0003955">
    <property type="term" value="F:NAD(P)H dehydrogenase (quinone) activity"/>
    <property type="evidence" value="ECO:0007669"/>
    <property type="project" value="TreeGrafter"/>
</dbReference>
<dbReference type="InterPro" id="IPR003680">
    <property type="entry name" value="Flavodoxin_fold"/>
</dbReference>
<keyword evidence="2" id="KW-0560">Oxidoreductase</keyword>
<evidence type="ECO:0000313" key="4">
    <source>
        <dbReference type="EMBL" id="GMG28868.1"/>
    </source>
</evidence>
<feature type="domain" description="Flavodoxin-like fold" evidence="3">
    <location>
        <begin position="1"/>
        <end position="216"/>
    </location>
</feature>
<evidence type="ECO:0000313" key="5">
    <source>
        <dbReference type="Proteomes" id="UP001165063"/>
    </source>
</evidence>
<name>A0A9W6YWU7_AMBMO</name>
<dbReference type="AlphaFoldDB" id="A0A9W6YWU7"/>
<dbReference type="Proteomes" id="UP001165063">
    <property type="component" value="Unassembled WGS sequence"/>
</dbReference>
<dbReference type="OrthoDB" id="26889at2759"/>
<dbReference type="InterPro" id="IPR051545">
    <property type="entry name" value="NAD(P)H_dehydrogenase_qn"/>
</dbReference>
<reference evidence="4" key="1">
    <citation type="submission" date="2023-04" db="EMBL/GenBank/DDBJ databases">
        <title>Ambrosiozyma monospora NBRC 1965.</title>
        <authorList>
            <person name="Ichikawa N."/>
            <person name="Sato H."/>
            <person name="Tonouchi N."/>
        </authorList>
    </citation>
    <scope>NUCLEOTIDE SEQUENCE</scope>
    <source>
        <strain evidence="4">NBRC 1965</strain>
    </source>
</reference>
<proteinExistence type="inferred from homology"/>
<dbReference type="GO" id="GO:0005829">
    <property type="term" value="C:cytosol"/>
    <property type="evidence" value="ECO:0007669"/>
    <property type="project" value="TreeGrafter"/>
</dbReference>
<evidence type="ECO:0000256" key="1">
    <source>
        <dbReference type="ARBA" id="ARBA00006252"/>
    </source>
</evidence>
<gene>
    <name evidence="4" type="ORF">Amon01_000364000</name>
</gene>
<protein>
    <submittedName>
        <fullName evidence="4">Unnamed protein product</fullName>
    </submittedName>
</protein>
<dbReference type="SUPFAM" id="SSF52218">
    <property type="entry name" value="Flavoproteins"/>
    <property type="match status" value="1"/>
</dbReference>
<dbReference type="EMBL" id="BSXU01001570">
    <property type="protein sequence ID" value="GMG28868.1"/>
    <property type="molecule type" value="Genomic_DNA"/>
</dbReference>
<dbReference type="Gene3D" id="3.40.50.360">
    <property type="match status" value="1"/>
</dbReference>
<keyword evidence="5" id="KW-1185">Reference proteome</keyword>
<accession>A0A9W6YWU7</accession>
<sequence length="265" mass="30323">MKVLIVLAHPEPKSLTTALFNVTVDELEKLGHEVKTTDLYALKWKSAIDADDFPEFNQAKERFVIATESGKAYKEHKLTEDVMEEQAKLEWADMLILQFPLWWFTMPAILKGWVERVFSFGLGYGVGYSTETRRSARYGEGSFKGKRAMLSVTIGGPEINYSEMGVNGDIFHILFPLNHGVLFYPGFDVLEPFTVYRTNKFTEEDFEKTSKELRERLKHLETEKPIPFRSQNGGDYDPHSLELKPDVISPNAKGLGLRIHLTEQN</sequence>
<dbReference type="InterPro" id="IPR029039">
    <property type="entry name" value="Flavoprotein-like_sf"/>
</dbReference>